<accession>A0A1L5BMI6</accession>
<protein>
    <submittedName>
        <fullName evidence="2">Uncharacterized protein</fullName>
    </submittedName>
</protein>
<dbReference type="KEGG" id="sinb:SIDU_06110"/>
<organism evidence="2 3">
    <name type="scientific">Sphingobium indicum (strain DSM 16412 / CCM 7286 / MTCC 6364 / B90A)</name>
    <dbReference type="NCBI Taxonomy" id="861109"/>
    <lineage>
        <taxon>Bacteria</taxon>
        <taxon>Pseudomonadati</taxon>
        <taxon>Pseudomonadota</taxon>
        <taxon>Alphaproteobacteria</taxon>
        <taxon>Sphingomonadales</taxon>
        <taxon>Sphingomonadaceae</taxon>
        <taxon>Sphingobium</taxon>
    </lineage>
</organism>
<evidence type="ECO:0000313" key="3">
    <source>
        <dbReference type="Proteomes" id="UP000004550"/>
    </source>
</evidence>
<name>A0A1L5BMI6_SPHIB</name>
<dbReference type="EMBL" id="CP013070">
    <property type="protein sequence ID" value="APL94114.1"/>
    <property type="molecule type" value="Genomic_DNA"/>
</dbReference>
<sequence>MSRARVDYSDGGDFRGIGFDPDLPVAGFYRFRMRSGGALCGVRIWHGAPHDPVTGEELDRSPRWQALVNDDPVEIERVWPRCAADPITDAEYRHYCRTQTWAQQHAPDSALADPRRKADPLTTPLLF</sequence>
<evidence type="ECO:0000256" key="1">
    <source>
        <dbReference type="SAM" id="MobiDB-lite"/>
    </source>
</evidence>
<dbReference type="AlphaFoldDB" id="A0A1L5BMI6"/>
<gene>
    <name evidence="2" type="ORF">SIDU_06110</name>
</gene>
<proteinExistence type="predicted"/>
<evidence type="ECO:0000313" key="2">
    <source>
        <dbReference type="EMBL" id="APL94114.1"/>
    </source>
</evidence>
<dbReference type="RefSeq" id="WP_007685944.1">
    <property type="nucleotide sequence ID" value="NZ_CP013070.1"/>
</dbReference>
<feature type="region of interest" description="Disordered" evidence="1">
    <location>
        <begin position="102"/>
        <end position="127"/>
    </location>
</feature>
<dbReference type="Proteomes" id="UP000004550">
    <property type="component" value="Chromosome"/>
</dbReference>
<reference evidence="2 3" key="1">
    <citation type="journal article" date="2012" name="J. Bacteriol.">
        <title>Genome sequence of Sphingobium indicum B90A, a hexachlorocyclohexane-degrading bacterium.</title>
        <authorList>
            <person name="Anand S."/>
            <person name="Sangwan N."/>
            <person name="Lata P."/>
            <person name="Kaur J."/>
            <person name="Dua A."/>
            <person name="Singh A.K."/>
            <person name="Verma M."/>
            <person name="Kaur J."/>
            <person name="Khurana J.P."/>
            <person name="Khurana P."/>
            <person name="Mathur S."/>
            <person name="Lal R."/>
        </authorList>
    </citation>
    <scope>NUCLEOTIDE SEQUENCE [LARGE SCALE GENOMIC DNA]</scope>
    <source>
        <strain evidence="3">DSM 16412 / CCM 7286 / MTCC 6364 / B90A</strain>
    </source>
</reference>